<evidence type="ECO:0000313" key="1">
    <source>
        <dbReference type="EMBL" id="MPN27136.1"/>
    </source>
</evidence>
<name>A0A645GLP4_9ZZZZ</name>
<protein>
    <submittedName>
        <fullName evidence="1">Uncharacterized protein</fullName>
    </submittedName>
</protein>
<proteinExistence type="predicted"/>
<gene>
    <name evidence="1" type="ORF">SDC9_174563</name>
</gene>
<organism evidence="1">
    <name type="scientific">bioreactor metagenome</name>
    <dbReference type="NCBI Taxonomy" id="1076179"/>
    <lineage>
        <taxon>unclassified sequences</taxon>
        <taxon>metagenomes</taxon>
        <taxon>ecological metagenomes</taxon>
    </lineage>
</organism>
<dbReference type="EMBL" id="VSSQ01076914">
    <property type="protein sequence ID" value="MPN27136.1"/>
    <property type="molecule type" value="Genomic_DNA"/>
</dbReference>
<accession>A0A645GLP4</accession>
<dbReference type="AlphaFoldDB" id="A0A645GLP4"/>
<reference evidence="1" key="1">
    <citation type="submission" date="2019-08" db="EMBL/GenBank/DDBJ databases">
        <authorList>
            <person name="Kucharzyk K."/>
            <person name="Murdoch R.W."/>
            <person name="Higgins S."/>
            <person name="Loffler F."/>
        </authorList>
    </citation>
    <scope>NUCLEOTIDE SEQUENCE</scope>
</reference>
<sequence length="146" mass="15634">MFTAADDGIVRDVMHILVHGLGDGVFLDAYTGDQWGDAGRSFYHDDLGAVTGGDGMDISDFQVAQGVAFGIQHGDDVLIGDHFMRKLKRDGNQRKFRVGTVIYQGDGQSGATGNAALTHLARVIVANKDRDGAKVFFVDHDQPVGA</sequence>
<comment type="caution">
    <text evidence="1">The sequence shown here is derived from an EMBL/GenBank/DDBJ whole genome shotgun (WGS) entry which is preliminary data.</text>
</comment>